<feature type="domain" description="Inner membrane protein YqiJ OB-fold" evidence="2">
    <location>
        <begin position="189"/>
        <end position="243"/>
    </location>
</feature>
<evidence type="ECO:0000313" key="5">
    <source>
        <dbReference type="Proteomes" id="UP001441944"/>
    </source>
</evidence>
<sequence>MFDYLLDPGFLPFTFALALLFGLAGLELAALLIGASFLGSGEAEAGLDGAEGPELGDMGDVAGDLSLDADALGDLGDLGDLDLADIDGVDLAEDTLPGDASGGVGSWLGLGKMPMLIWLAVLLLGFGLSGIGLQLGVKSLLSATLPAWLVAIPAGAFGLWFARSFGAVFARVLPQTETEALSDRSLGRRRGVITQGTAATGRAAEVRVMDRYGNAHYLRAEPFAKGEEITQGTEVLVIRDRRQNAYVLIPLSE</sequence>
<dbReference type="Proteomes" id="UP001441944">
    <property type="component" value="Unassembled WGS sequence"/>
</dbReference>
<feature type="transmembrane region" description="Helical" evidence="1">
    <location>
        <begin position="116"/>
        <end position="137"/>
    </location>
</feature>
<dbReference type="Pfam" id="PF21001">
    <property type="entry name" value="YqiJ_N"/>
    <property type="match status" value="1"/>
</dbReference>
<protein>
    <recommendedName>
        <fullName evidence="6">Membrane protein implicated in regulation of membrane protease activity</fullName>
    </recommendedName>
</protein>
<dbReference type="RefSeq" id="WP_353401448.1">
    <property type="nucleotide sequence ID" value="NZ_BAABWU010000014.1"/>
</dbReference>
<feature type="transmembrane region" description="Helical" evidence="1">
    <location>
        <begin position="143"/>
        <end position="162"/>
    </location>
</feature>
<keyword evidence="1" id="KW-0812">Transmembrane</keyword>
<feature type="domain" description="Inner membrane protein YqiJ N-terminal" evidence="3">
    <location>
        <begin position="11"/>
        <end position="160"/>
    </location>
</feature>
<dbReference type="InterPro" id="IPR048376">
    <property type="entry name" value="YqiJ_N"/>
</dbReference>
<dbReference type="Pfam" id="PF07290">
    <property type="entry name" value="YqiJ_OB"/>
    <property type="match status" value="1"/>
</dbReference>
<evidence type="ECO:0000256" key="1">
    <source>
        <dbReference type="SAM" id="Phobius"/>
    </source>
</evidence>
<accession>A0ABQ0APC9</accession>
<keyword evidence="5" id="KW-1185">Reference proteome</keyword>
<dbReference type="InterPro" id="IPR010840">
    <property type="entry name" value="YqiJ_OB"/>
</dbReference>
<name>A0ABQ0APC9_9RHOB</name>
<dbReference type="EMBL" id="BAABWU010000014">
    <property type="protein sequence ID" value="GAA6197717.1"/>
    <property type="molecule type" value="Genomic_DNA"/>
</dbReference>
<evidence type="ECO:0008006" key="6">
    <source>
        <dbReference type="Google" id="ProtNLM"/>
    </source>
</evidence>
<organism evidence="4 5">
    <name type="scientific">Pseudophaeobacter arcticus</name>
    <dbReference type="NCBI Taxonomy" id="385492"/>
    <lineage>
        <taxon>Bacteria</taxon>
        <taxon>Pseudomonadati</taxon>
        <taxon>Pseudomonadota</taxon>
        <taxon>Alphaproteobacteria</taxon>
        <taxon>Rhodobacterales</taxon>
        <taxon>Paracoccaceae</taxon>
        <taxon>Pseudophaeobacter</taxon>
    </lineage>
</organism>
<comment type="caution">
    <text evidence="4">The sequence shown here is derived from an EMBL/GenBank/DDBJ whole genome shotgun (WGS) entry which is preliminary data.</text>
</comment>
<proteinExistence type="predicted"/>
<evidence type="ECO:0000259" key="3">
    <source>
        <dbReference type="Pfam" id="PF21001"/>
    </source>
</evidence>
<reference evidence="4 5" key="1">
    <citation type="submission" date="2024-04" db="EMBL/GenBank/DDBJ databases">
        <title>Draft genome sequence of Pseudophaeobacter arcticus NBRC 116598.</title>
        <authorList>
            <person name="Miyakawa T."/>
            <person name="Kusuya Y."/>
            <person name="Miura T."/>
        </authorList>
    </citation>
    <scope>NUCLEOTIDE SEQUENCE [LARGE SCALE GENOMIC DNA]</scope>
    <source>
        <strain evidence="4 5">SU-CL00105</strain>
    </source>
</reference>
<feature type="transmembrane region" description="Helical" evidence="1">
    <location>
        <begin position="12"/>
        <end position="33"/>
    </location>
</feature>
<keyword evidence="1" id="KW-0472">Membrane</keyword>
<gene>
    <name evidence="4" type="ORF">NBRC116598_31620</name>
</gene>
<evidence type="ECO:0000259" key="2">
    <source>
        <dbReference type="Pfam" id="PF07290"/>
    </source>
</evidence>
<keyword evidence="1" id="KW-1133">Transmembrane helix</keyword>
<evidence type="ECO:0000313" key="4">
    <source>
        <dbReference type="EMBL" id="GAA6197717.1"/>
    </source>
</evidence>